<feature type="region of interest" description="Disordered" evidence="4">
    <location>
        <begin position="891"/>
        <end position="931"/>
    </location>
</feature>
<dbReference type="Gene3D" id="3.30.920.20">
    <property type="entry name" value="Gas2-like domain"/>
    <property type="match status" value="1"/>
</dbReference>
<feature type="compositionally biased region" description="Low complexity" evidence="4">
    <location>
        <begin position="777"/>
        <end position="797"/>
    </location>
</feature>
<dbReference type="InterPro" id="IPR003108">
    <property type="entry name" value="GAR_dom"/>
</dbReference>
<dbReference type="InterPro" id="IPR036534">
    <property type="entry name" value="GAR_dom_sf"/>
</dbReference>
<dbReference type="STRING" id="1081109.A0A168DBC5"/>
<feature type="compositionally biased region" description="Basic and acidic residues" evidence="4">
    <location>
        <begin position="891"/>
        <end position="908"/>
    </location>
</feature>
<feature type="domain" description="GAR" evidence="5">
    <location>
        <begin position="672"/>
        <end position="748"/>
    </location>
</feature>
<dbReference type="EMBL" id="AZGY01000006">
    <property type="protein sequence ID" value="KZZ97565.1"/>
    <property type="molecule type" value="Genomic_DNA"/>
</dbReference>
<gene>
    <name evidence="6" type="ORF">AAL_03529</name>
</gene>
<evidence type="ECO:0000256" key="2">
    <source>
        <dbReference type="ARBA" id="ARBA00022490"/>
    </source>
</evidence>
<reference evidence="6 7" key="1">
    <citation type="journal article" date="2016" name="Genome Biol. Evol.">
        <title>Divergent and convergent evolution of fungal pathogenicity.</title>
        <authorList>
            <person name="Shang Y."/>
            <person name="Xiao G."/>
            <person name="Zheng P."/>
            <person name="Cen K."/>
            <person name="Zhan S."/>
            <person name="Wang C."/>
        </authorList>
    </citation>
    <scope>NUCLEOTIDE SEQUENCE [LARGE SCALE GENOMIC DNA]</scope>
    <source>
        <strain evidence="6 7">RCEF 2490</strain>
    </source>
</reference>
<organism evidence="6 7">
    <name type="scientific">Moelleriella libera RCEF 2490</name>
    <dbReference type="NCBI Taxonomy" id="1081109"/>
    <lineage>
        <taxon>Eukaryota</taxon>
        <taxon>Fungi</taxon>
        <taxon>Dikarya</taxon>
        <taxon>Ascomycota</taxon>
        <taxon>Pezizomycotina</taxon>
        <taxon>Sordariomycetes</taxon>
        <taxon>Hypocreomycetidae</taxon>
        <taxon>Hypocreales</taxon>
        <taxon>Clavicipitaceae</taxon>
        <taxon>Moelleriella</taxon>
    </lineage>
</organism>
<dbReference type="AlphaFoldDB" id="A0A168DBC5"/>
<feature type="compositionally biased region" description="Low complexity" evidence="4">
    <location>
        <begin position="488"/>
        <end position="502"/>
    </location>
</feature>
<evidence type="ECO:0000313" key="6">
    <source>
        <dbReference type="EMBL" id="KZZ97565.1"/>
    </source>
</evidence>
<keyword evidence="7" id="KW-1185">Reference proteome</keyword>
<feature type="region of interest" description="Disordered" evidence="4">
    <location>
        <begin position="340"/>
        <end position="371"/>
    </location>
</feature>
<feature type="region of interest" description="Disordered" evidence="4">
    <location>
        <begin position="451"/>
        <end position="596"/>
    </location>
</feature>
<evidence type="ECO:0000256" key="1">
    <source>
        <dbReference type="ARBA" id="ARBA00004245"/>
    </source>
</evidence>
<dbReference type="Pfam" id="PF02187">
    <property type="entry name" value="GAS2"/>
    <property type="match status" value="1"/>
</dbReference>
<dbReference type="GO" id="GO:0005856">
    <property type="term" value="C:cytoskeleton"/>
    <property type="evidence" value="ECO:0007669"/>
    <property type="project" value="UniProtKB-SubCell"/>
</dbReference>
<sequence>MDDPPILRKPQRYSLLAQIPAKHRAIDEFLIHLTPSDALEALNATTGALGLCLASASSIERDFAQRTATASRKIWEWTNELSGWQWPTDSSHAGFESPRGAFKGAFDQISADFTAGTVYIGSLPAQQIELYQRRIDEISVDVDMLEIEDIKAHVITDHITPLSRPNTPSSTFREHGQLGSICSRLEDMSAMVTAIVVQTLPLLAKLTRLLRIWEIRLAVLQLVPSLLYAFEDAEVGVKAGWNAISNPLKKPVQINGRNAPLQRCSLERDDFDVMKAVLVRKVATPGHILDQMLDHLEGLADTLPDAWLDRMEAIEHMYSNWVGACEKGFRENDWLKSAKAGNPLGPNADDMKKVEPEFSESGESPSNLQGAADPLFASLRYDGGEHSRLQTTRTAESSEGDLRAPAPDRVVTAITAPSPLDAGKHFEIPFSPRPSENELVTGLSVAGASPSFDFTDSVREPDNFPASDNRPQDDEDSNYGDTDLPVMRSIVRRSSNASSNSVLLDGDTSRFEVSSGDIPEVSESPPLLRAHLRDGFSIHRSPPSSPPPVFVRDDTQELPASPLESPTATTASKESDEMTHGQSPMEESFADDFDDTLSVSEWAGSTSRRESTSDVQLRQQISEIIESIPARIKLSTEPSSVSLNPPDLQLPRLRAKSSSKEAMRRSASGLSSRTATPSFTLSPARASRTRQRKGRQDIKVYHLSRSTGEPPIKLFIRCVGEHGERVMVRVGGGWADLSEYLKEYASHHGRRSLGADQAAKVEIQDAPLRINTSRVLSTASSPQSRSASAAAWASDRSPGSPLHVRKARRSIGAGNTESTRPSPQTPAAMHPAADAPSPRESKHSSPNSSRLTWMDDDSSFLGLAGPTGKRVEMSEENKAWVEGVKEKVRMVSGERRMSQSDERSRFGDMGKVGGTKRLYRKAADTTSQYKR</sequence>
<evidence type="ECO:0000256" key="4">
    <source>
        <dbReference type="SAM" id="MobiDB-lite"/>
    </source>
</evidence>
<evidence type="ECO:0000256" key="3">
    <source>
        <dbReference type="ARBA" id="ARBA00023212"/>
    </source>
</evidence>
<evidence type="ECO:0000313" key="7">
    <source>
        <dbReference type="Proteomes" id="UP000078544"/>
    </source>
</evidence>
<dbReference type="OrthoDB" id="5409589at2759"/>
<dbReference type="GO" id="GO:0008017">
    <property type="term" value="F:microtubule binding"/>
    <property type="evidence" value="ECO:0007669"/>
    <property type="project" value="InterPro"/>
</dbReference>
<comment type="caution">
    <text evidence="6">The sequence shown here is derived from an EMBL/GenBank/DDBJ whole genome shotgun (WGS) entry which is preliminary data.</text>
</comment>
<feature type="region of interest" description="Disordered" evidence="4">
    <location>
        <begin position="774"/>
        <end position="859"/>
    </location>
</feature>
<proteinExistence type="predicted"/>
<accession>A0A168DBC5</accession>
<name>A0A168DBC5_9HYPO</name>
<keyword evidence="3" id="KW-0206">Cytoskeleton</keyword>
<feature type="compositionally biased region" description="Polar residues" evidence="4">
    <location>
        <begin position="668"/>
        <end position="681"/>
    </location>
</feature>
<comment type="subcellular location">
    <subcellularLocation>
        <location evidence="1">Cytoplasm</location>
        <location evidence="1">Cytoskeleton</location>
    </subcellularLocation>
</comment>
<evidence type="ECO:0000259" key="5">
    <source>
        <dbReference type="PROSITE" id="PS51460"/>
    </source>
</evidence>
<keyword evidence="2" id="KW-0963">Cytoplasm</keyword>
<protein>
    <submittedName>
        <fullName evidence="6">GAS2 domain containing protein</fullName>
    </submittedName>
</protein>
<feature type="compositionally biased region" description="Polar residues" evidence="4">
    <location>
        <begin position="813"/>
        <end position="822"/>
    </location>
</feature>
<feature type="region of interest" description="Disordered" evidence="4">
    <location>
        <begin position="654"/>
        <end position="696"/>
    </location>
</feature>
<dbReference type="Proteomes" id="UP000078544">
    <property type="component" value="Unassembled WGS sequence"/>
</dbReference>
<dbReference type="SUPFAM" id="SSF143575">
    <property type="entry name" value="GAS2 domain-like"/>
    <property type="match status" value="1"/>
</dbReference>
<dbReference type="PROSITE" id="PS51460">
    <property type="entry name" value="GAR"/>
    <property type="match status" value="1"/>
</dbReference>